<dbReference type="GO" id="GO:0016787">
    <property type="term" value="F:hydrolase activity"/>
    <property type="evidence" value="ECO:0007669"/>
    <property type="project" value="UniProtKB-KW"/>
</dbReference>
<dbReference type="SUPFAM" id="SSF53474">
    <property type="entry name" value="alpha/beta-Hydrolases"/>
    <property type="match status" value="1"/>
</dbReference>
<organism evidence="2 3">
    <name type="scientific">Propioniciclava sinopodophylli</name>
    <dbReference type="NCBI Taxonomy" id="1837344"/>
    <lineage>
        <taxon>Bacteria</taxon>
        <taxon>Bacillati</taxon>
        <taxon>Actinomycetota</taxon>
        <taxon>Actinomycetes</taxon>
        <taxon>Propionibacteriales</taxon>
        <taxon>Propionibacteriaceae</taxon>
        <taxon>Propioniciclava</taxon>
    </lineage>
</organism>
<dbReference type="Gene3D" id="3.40.50.1820">
    <property type="entry name" value="alpha/beta hydrolase"/>
    <property type="match status" value="1"/>
</dbReference>
<keyword evidence="2" id="KW-0378">Hydrolase</keyword>
<evidence type="ECO:0000313" key="2">
    <source>
        <dbReference type="EMBL" id="TBT83570.1"/>
    </source>
</evidence>
<dbReference type="AlphaFoldDB" id="A0A4Q9KC25"/>
<name>A0A4Q9KC25_9ACTN</name>
<dbReference type="OrthoDB" id="3208682at2"/>
<protein>
    <submittedName>
        <fullName evidence="2">Dienelactone hydrolase family protein</fullName>
    </submittedName>
</protein>
<dbReference type="InterPro" id="IPR029058">
    <property type="entry name" value="AB_hydrolase_fold"/>
</dbReference>
<dbReference type="InterPro" id="IPR002925">
    <property type="entry name" value="Dienelactn_hydro"/>
</dbReference>
<dbReference type="InterPro" id="IPR051049">
    <property type="entry name" value="Dienelactone_hydrolase-like"/>
</dbReference>
<dbReference type="Proteomes" id="UP000292373">
    <property type="component" value="Unassembled WGS sequence"/>
</dbReference>
<feature type="domain" description="Dienelactone hydrolase" evidence="1">
    <location>
        <begin position="3"/>
        <end position="219"/>
    </location>
</feature>
<evidence type="ECO:0000313" key="3">
    <source>
        <dbReference type="Proteomes" id="UP000292373"/>
    </source>
</evidence>
<sequence>MPVTLMRPESGTGGGIVLVQEIFGRSDYMRSRARDLCDLGYTVVLPQLFWRVGEDVIDEGSPDALQVAMDVTGRLDWDLAIADVRDAVAWLRADEDSDEAVALVGFCFGGGLAYAASQDCPREFMADALVSYYGSALPGLVDGPPVHVESLHHFGDSDAFIDAGQVAHIREVVERDGAEFHVWEGANHAFDNPAPELGFHNPRASRVAWEVTVDWLAQHHPV</sequence>
<accession>A0A4Q9KC25</accession>
<dbReference type="EMBL" id="SDMQ01000011">
    <property type="protein sequence ID" value="TBT83570.1"/>
    <property type="molecule type" value="Genomic_DNA"/>
</dbReference>
<evidence type="ECO:0000259" key="1">
    <source>
        <dbReference type="Pfam" id="PF01738"/>
    </source>
</evidence>
<reference evidence="2 3" key="1">
    <citation type="submission" date="2019-01" db="EMBL/GenBank/DDBJ databases">
        <title>Lactibacter flavus gen. nov., sp. nov., a novel bacterium of the family Propionibacteriaceae isolated from raw milk and dairy products.</title>
        <authorList>
            <person name="Huptas C."/>
            <person name="Wenning M."/>
            <person name="Breitenwieser F."/>
            <person name="Doll E."/>
            <person name="Von Neubeck M."/>
            <person name="Busse H.-J."/>
            <person name="Scherer S."/>
        </authorList>
    </citation>
    <scope>NUCLEOTIDE SEQUENCE [LARGE SCALE GENOMIC DNA]</scope>
    <source>
        <strain evidence="2 3">KCTC 33808</strain>
    </source>
</reference>
<dbReference type="Pfam" id="PF01738">
    <property type="entry name" value="DLH"/>
    <property type="match status" value="1"/>
</dbReference>
<dbReference type="PANTHER" id="PTHR46623:SF6">
    <property type="entry name" value="ALPHA_BETA-HYDROLASES SUPERFAMILY PROTEIN"/>
    <property type="match status" value="1"/>
</dbReference>
<proteinExistence type="predicted"/>
<dbReference type="PANTHER" id="PTHR46623">
    <property type="entry name" value="CARBOXYMETHYLENEBUTENOLIDASE-RELATED"/>
    <property type="match status" value="1"/>
</dbReference>
<gene>
    <name evidence="2" type="ORF">ET989_11175</name>
</gene>
<comment type="caution">
    <text evidence="2">The sequence shown here is derived from an EMBL/GenBank/DDBJ whole genome shotgun (WGS) entry which is preliminary data.</text>
</comment>
<keyword evidence="3" id="KW-1185">Reference proteome</keyword>